<keyword evidence="6" id="KW-0418">Kinase</keyword>
<dbReference type="GO" id="GO:0004721">
    <property type="term" value="F:phosphoprotein phosphatase activity"/>
    <property type="evidence" value="ECO:0007669"/>
    <property type="project" value="TreeGrafter"/>
</dbReference>
<keyword evidence="7" id="KW-0902">Two-component regulatory system</keyword>
<dbReference type="Pfam" id="PF02518">
    <property type="entry name" value="HATPase_c"/>
    <property type="match status" value="1"/>
</dbReference>
<evidence type="ECO:0000259" key="9">
    <source>
        <dbReference type="PROSITE" id="PS50109"/>
    </source>
</evidence>
<dbReference type="PANTHER" id="PTHR45453">
    <property type="entry name" value="PHOSPHATE REGULON SENSOR PROTEIN PHOR"/>
    <property type="match status" value="1"/>
</dbReference>
<keyword evidence="4" id="KW-0597">Phosphoprotein</keyword>
<evidence type="ECO:0000313" key="11">
    <source>
        <dbReference type="Proteomes" id="UP000195781"/>
    </source>
</evidence>
<accession>A0A1Y3XJB6</accession>
<dbReference type="Gene3D" id="1.10.287.130">
    <property type="match status" value="1"/>
</dbReference>
<gene>
    <name evidence="10" type="ORF">B5G02_09290</name>
</gene>
<dbReference type="AlphaFoldDB" id="A0A1Y3XJB6"/>
<dbReference type="PROSITE" id="PS50109">
    <property type="entry name" value="HIS_KIN"/>
    <property type="match status" value="1"/>
</dbReference>
<dbReference type="Pfam" id="PF00512">
    <property type="entry name" value="HisKA"/>
    <property type="match status" value="1"/>
</dbReference>
<dbReference type="SMART" id="SM00388">
    <property type="entry name" value="HisKA"/>
    <property type="match status" value="1"/>
</dbReference>
<dbReference type="GO" id="GO:0016036">
    <property type="term" value="P:cellular response to phosphate starvation"/>
    <property type="evidence" value="ECO:0007669"/>
    <property type="project" value="TreeGrafter"/>
</dbReference>
<evidence type="ECO:0000256" key="3">
    <source>
        <dbReference type="ARBA" id="ARBA00012438"/>
    </source>
</evidence>
<dbReference type="Gene3D" id="3.30.565.10">
    <property type="entry name" value="Histidine kinase-like ATPase, C-terminal domain"/>
    <property type="match status" value="1"/>
</dbReference>
<comment type="caution">
    <text evidence="10">The sequence shown here is derived from an EMBL/GenBank/DDBJ whole genome shotgun (WGS) entry which is preliminary data.</text>
</comment>
<dbReference type="InterPro" id="IPR036097">
    <property type="entry name" value="HisK_dim/P_sf"/>
</dbReference>
<dbReference type="GO" id="GO:0000155">
    <property type="term" value="F:phosphorelay sensor kinase activity"/>
    <property type="evidence" value="ECO:0007669"/>
    <property type="project" value="InterPro"/>
</dbReference>
<dbReference type="GO" id="GO:0005886">
    <property type="term" value="C:plasma membrane"/>
    <property type="evidence" value="ECO:0007669"/>
    <property type="project" value="UniProtKB-SubCell"/>
</dbReference>
<sequence length="392" mass="42588">MQMKTMQGVRTRRHDIAGLLMGFAAFTVAFCALVLVARELIWPPLSSVIADVTSVWVEVPEESADLYRMLGYQEGSRSNGMPQFRDLSDYRAIADFIQGPVVWGAYAAGIAAVAVWWTGRCAHAVDEVTYAVACVADGDAAAELPPGLADVQREFARLRERAQADARAVQAAEARKNELVAYLAHDIKTPLTSVIGYLSLLAEEPGLSSARRERYARAAFEKAERLDAMMDEFFEITRYNLGAIPIERVQTDVRTLLEQLVDEFYPVAQARDVTIELDVPDGFTAFIDPEKMARVLGNLMKNGLAYADAGSTLVCRAHAEGERAAFAVEDTGREISPVHLKSIFEKFYRADGARSGGGAGLGLAIAKEIVEAHGGSIEASSTEGVTTFTVSV</sequence>
<dbReference type="CDD" id="cd00075">
    <property type="entry name" value="HATPase"/>
    <property type="match status" value="1"/>
</dbReference>
<proteinExistence type="predicted"/>
<dbReference type="CDD" id="cd00082">
    <property type="entry name" value="HisKA"/>
    <property type="match status" value="1"/>
</dbReference>
<dbReference type="InterPro" id="IPR005467">
    <property type="entry name" value="His_kinase_dom"/>
</dbReference>
<dbReference type="InterPro" id="IPR003661">
    <property type="entry name" value="HisK_dim/P_dom"/>
</dbReference>
<evidence type="ECO:0000256" key="8">
    <source>
        <dbReference type="ARBA" id="ARBA00039401"/>
    </source>
</evidence>
<dbReference type="PRINTS" id="PR00344">
    <property type="entry name" value="BCTRLSENSOR"/>
</dbReference>
<dbReference type="Proteomes" id="UP000195781">
    <property type="component" value="Unassembled WGS sequence"/>
</dbReference>
<reference evidence="11" key="1">
    <citation type="submission" date="2017-04" db="EMBL/GenBank/DDBJ databases">
        <title>Function of individual gut microbiota members based on whole genome sequencing of pure cultures obtained from chicken caecum.</title>
        <authorList>
            <person name="Medvecky M."/>
            <person name="Cejkova D."/>
            <person name="Polansky O."/>
            <person name="Karasova D."/>
            <person name="Kubasova T."/>
            <person name="Cizek A."/>
            <person name="Rychlik I."/>
        </authorList>
    </citation>
    <scope>NUCLEOTIDE SEQUENCE [LARGE SCALE GENOMIC DNA]</scope>
    <source>
        <strain evidence="11">An5</strain>
    </source>
</reference>
<dbReference type="InterPro" id="IPR003594">
    <property type="entry name" value="HATPase_dom"/>
</dbReference>
<keyword evidence="11" id="KW-1185">Reference proteome</keyword>
<evidence type="ECO:0000256" key="5">
    <source>
        <dbReference type="ARBA" id="ARBA00022679"/>
    </source>
</evidence>
<feature type="domain" description="Histidine kinase" evidence="9">
    <location>
        <begin position="182"/>
        <end position="392"/>
    </location>
</feature>
<comment type="subcellular location">
    <subcellularLocation>
        <location evidence="2">Cell membrane</location>
    </subcellularLocation>
</comment>
<evidence type="ECO:0000256" key="2">
    <source>
        <dbReference type="ARBA" id="ARBA00004236"/>
    </source>
</evidence>
<evidence type="ECO:0000313" key="10">
    <source>
        <dbReference type="EMBL" id="OUN85241.1"/>
    </source>
</evidence>
<dbReference type="OrthoDB" id="9786919at2"/>
<dbReference type="EC" id="2.7.13.3" evidence="3"/>
<comment type="catalytic activity">
    <reaction evidence="1">
        <text>ATP + protein L-histidine = ADP + protein N-phospho-L-histidine.</text>
        <dbReference type="EC" id="2.7.13.3"/>
    </reaction>
</comment>
<evidence type="ECO:0000256" key="1">
    <source>
        <dbReference type="ARBA" id="ARBA00000085"/>
    </source>
</evidence>
<evidence type="ECO:0000256" key="6">
    <source>
        <dbReference type="ARBA" id="ARBA00022777"/>
    </source>
</evidence>
<evidence type="ECO:0000256" key="7">
    <source>
        <dbReference type="ARBA" id="ARBA00023012"/>
    </source>
</evidence>
<dbReference type="SUPFAM" id="SSF47384">
    <property type="entry name" value="Homodimeric domain of signal transducing histidine kinase"/>
    <property type="match status" value="1"/>
</dbReference>
<dbReference type="SMART" id="SM00387">
    <property type="entry name" value="HATPase_c"/>
    <property type="match status" value="1"/>
</dbReference>
<name>A0A1Y3XJB6_9ACTN</name>
<dbReference type="InterPro" id="IPR050351">
    <property type="entry name" value="BphY/WalK/GraS-like"/>
</dbReference>
<keyword evidence="5" id="KW-0808">Transferase</keyword>
<dbReference type="InterPro" id="IPR036890">
    <property type="entry name" value="HATPase_C_sf"/>
</dbReference>
<dbReference type="InterPro" id="IPR004358">
    <property type="entry name" value="Sig_transdc_His_kin-like_C"/>
</dbReference>
<protein>
    <recommendedName>
        <fullName evidence="8">Sensor-like histidine kinase SenX3</fullName>
        <ecNumber evidence="3">2.7.13.3</ecNumber>
    </recommendedName>
</protein>
<dbReference type="FunFam" id="3.30.565.10:FF:000006">
    <property type="entry name" value="Sensor histidine kinase WalK"/>
    <property type="match status" value="1"/>
</dbReference>
<dbReference type="SUPFAM" id="SSF55874">
    <property type="entry name" value="ATPase domain of HSP90 chaperone/DNA topoisomerase II/histidine kinase"/>
    <property type="match status" value="1"/>
</dbReference>
<evidence type="ECO:0000256" key="4">
    <source>
        <dbReference type="ARBA" id="ARBA00022553"/>
    </source>
</evidence>
<dbReference type="EMBL" id="NFIE01000026">
    <property type="protein sequence ID" value="OUN85241.1"/>
    <property type="molecule type" value="Genomic_DNA"/>
</dbReference>
<organism evidence="10 11">
    <name type="scientific">[Collinsella] massiliensis</name>
    <dbReference type="NCBI Taxonomy" id="1232426"/>
    <lineage>
        <taxon>Bacteria</taxon>
        <taxon>Bacillati</taxon>
        <taxon>Actinomycetota</taxon>
        <taxon>Coriobacteriia</taxon>
        <taxon>Coriobacteriales</taxon>
        <taxon>Coriobacteriaceae</taxon>
        <taxon>Enorma</taxon>
    </lineage>
</organism>
<dbReference type="PANTHER" id="PTHR45453:SF1">
    <property type="entry name" value="PHOSPHATE REGULON SENSOR PROTEIN PHOR"/>
    <property type="match status" value="1"/>
</dbReference>